<name>A0A7W7K1B9_9SPHN</name>
<sequence length="356" mass="35569">MGGSALAATTLAAPAFAQSQTASGTTVNNQASVSYDVGGSTQSVSSNVASFVVDKKVNLAVAEVGGAVTQTAIGATAQVTTFTVTNLTNATQDFRLDPDQQSVSIPLLGSDNFNVTNMHAYVDSNGNGTYDAGIDTATYIDELAPDASVTVFIVADIPNTPGIDTAIVSLNVVAATGGTGGALGADLIASSTLVPDSAGTVEIVFADGSGALDLARNGQARAFDAYHISTAVVTLGKTSRVISDPINFLANPHAIPGATIEYCMTINNAGPGTATNLTVTDNVPANTTFVPGSIQVGTSAGGGGCILVGTSEDDNNTGADETDLYGGSFDGTTVRGTIPSVAPLGAYAVAFRVTIN</sequence>
<feature type="domain" description="DUF11" evidence="2">
    <location>
        <begin position="252"/>
        <end position="313"/>
    </location>
</feature>
<evidence type="ECO:0000256" key="1">
    <source>
        <dbReference type="SAM" id="SignalP"/>
    </source>
</evidence>
<dbReference type="InterPro" id="IPR001434">
    <property type="entry name" value="OmcB-like_DUF11"/>
</dbReference>
<dbReference type="Proteomes" id="UP000575241">
    <property type="component" value="Unassembled WGS sequence"/>
</dbReference>
<dbReference type="InterPro" id="IPR051172">
    <property type="entry name" value="Chlamydia_OmcB"/>
</dbReference>
<organism evidence="3 4">
    <name type="scientific">Sphingomonas kyeonggiensis</name>
    <dbReference type="NCBI Taxonomy" id="1268553"/>
    <lineage>
        <taxon>Bacteria</taxon>
        <taxon>Pseudomonadati</taxon>
        <taxon>Pseudomonadota</taxon>
        <taxon>Alphaproteobacteria</taxon>
        <taxon>Sphingomonadales</taxon>
        <taxon>Sphingomonadaceae</taxon>
        <taxon>Sphingomonas</taxon>
    </lineage>
</organism>
<keyword evidence="4" id="KW-1185">Reference proteome</keyword>
<feature type="chain" id="PRO_5031529479" evidence="1">
    <location>
        <begin position="18"/>
        <end position="356"/>
    </location>
</feature>
<keyword evidence="1" id="KW-0732">Signal</keyword>
<dbReference type="NCBIfam" id="TIGR01451">
    <property type="entry name" value="B_ant_repeat"/>
    <property type="match status" value="1"/>
</dbReference>
<dbReference type="PANTHER" id="PTHR34819">
    <property type="entry name" value="LARGE CYSTEINE-RICH PERIPLASMIC PROTEIN OMCB"/>
    <property type="match status" value="1"/>
</dbReference>
<dbReference type="AlphaFoldDB" id="A0A7W7K1B9"/>
<gene>
    <name evidence="3" type="ORF">HNP52_002296</name>
</gene>
<reference evidence="3 4" key="1">
    <citation type="submission" date="2020-08" db="EMBL/GenBank/DDBJ databases">
        <title>Functional genomics of gut bacteria from endangered species of beetles.</title>
        <authorList>
            <person name="Carlos-Shanley C."/>
        </authorList>
    </citation>
    <scope>NUCLEOTIDE SEQUENCE [LARGE SCALE GENOMIC DNA]</scope>
    <source>
        <strain evidence="3 4">S00224</strain>
    </source>
</reference>
<evidence type="ECO:0000313" key="3">
    <source>
        <dbReference type="EMBL" id="MBB4839227.1"/>
    </source>
</evidence>
<accession>A0A7W7K1B9</accession>
<dbReference type="InterPro" id="IPR047589">
    <property type="entry name" value="DUF11_rpt"/>
</dbReference>
<protein>
    <submittedName>
        <fullName evidence="3">Putative repeat protein (TIGR01451 family)</fullName>
    </submittedName>
</protein>
<dbReference type="Pfam" id="PF01345">
    <property type="entry name" value="DUF11"/>
    <property type="match status" value="1"/>
</dbReference>
<comment type="caution">
    <text evidence="3">The sequence shown here is derived from an EMBL/GenBank/DDBJ whole genome shotgun (WGS) entry which is preliminary data.</text>
</comment>
<evidence type="ECO:0000313" key="4">
    <source>
        <dbReference type="Proteomes" id="UP000575241"/>
    </source>
</evidence>
<feature type="signal peptide" evidence="1">
    <location>
        <begin position="1"/>
        <end position="17"/>
    </location>
</feature>
<proteinExistence type="predicted"/>
<dbReference type="RefSeq" id="WP_184166951.1">
    <property type="nucleotide sequence ID" value="NZ_JACHLN010000002.1"/>
</dbReference>
<evidence type="ECO:0000259" key="2">
    <source>
        <dbReference type="Pfam" id="PF01345"/>
    </source>
</evidence>
<dbReference type="EMBL" id="JACHLN010000002">
    <property type="protein sequence ID" value="MBB4839227.1"/>
    <property type="molecule type" value="Genomic_DNA"/>
</dbReference>